<feature type="region of interest" description="Disordered" evidence="1">
    <location>
        <begin position="137"/>
        <end position="162"/>
    </location>
</feature>
<feature type="compositionally biased region" description="Gly residues" evidence="1">
    <location>
        <begin position="180"/>
        <end position="201"/>
    </location>
</feature>
<feature type="compositionally biased region" description="Pro residues" evidence="1">
    <location>
        <begin position="41"/>
        <end position="52"/>
    </location>
</feature>
<feature type="region of interest" description="Disordered" evidence="1">
    <location>
        <begin position="19"/>
        <end position="59"/>
    </location>
</feature>
<sequence length="282" mass="30048">MRPSYIVFPQLATKQIKHQTSLPDMQPPNPSSLVPRIIPRTPTPPLRVTPPHLPRRHHIRPRRPPRLFVQLLVIHHHHRPRRRRPMPAVVPVRAVVVPRPRPPVAVPAARPPVRRGRSVVVPPLPVRFGRRRGRLVVARERAHDPPDQEEANDGADDDADDGAGVEARFASAAARVGAGAGVGGDDGGGGGVGEDGDGCGGRVLSREEVGEEGGGEGEGRCWCHLGGGGDGWGGTGGGRVERRRGSVRSTLVGWNGFAVVYGVHESGRTALGGVPSITNVCR</sequence>
<accession>A0AA40F361</accession>
<dbReference type="AlphaFoldDB" id="A0AA40F361"/>
<feature type="compositionally biased region" description="Acidic residues" evidence="1">
    <location>
        <begin position="147"/>
        <end position="162"/>
    </location>
</feature>
<proteinExistence type="predicted"/>
<evidence type="ECO:0000256" key="1">
    <source>
        <dbReference type="SAM" id="MobiDB-lite"/>
    </source>
</evidence>
<dbReference type="Proteomes" id="UP001172155">
    <property type="component" value="Unassembled WGS sequence"/>
</dbReference>
<feature type="compositionally biased region" description="Basic and acidic residues" evidence="1">
    <location>
        <begin position="137"/>
        <end position="146"/>
    </location>
</feature>
<comment type="caution">
    <text evidence="2">The sequence shown here is derived from an EMBL/GenBank/DDBJ whole genome shotgun (WGS) entry which is preliminary data.</text>
</comment>
<reference evidence="2" key="1">
    <citation type="submission" date="2023-06" db="EMBL/GenBank/DDBJ databases">
        <title>Genome-scale phylogeny and comparative genomics of the fungal order Sordariales.</title>
        <authorList>
            <consortium name="Lawrence Berkeley National Laboratory"/>
            <person name="Hensen N."/>
            <person name="Bonometti L."/>
            <person name="Westerberg I."/>
            <person name="Brannstrom I.O."/>
            <person name="Guillou S."/>
            <person name="Cros-Aarteil S."/>
            <person name="Calhoun S."/>
            <person name="Haridas S."/>
            <person name="Kuo A."/>
            <person name="Mondo S."/>
            <person name="Pangilinan J."/>
            <person name="Riley R."/>
            <person name="LaButti K."/>
            <person name="Andreopoulos B."/>
            <person name="Lipzen A."/>
            <person name="Chen C."/>
            <person name="Yanf M."/>
            <person name="Daum C."/>
            <person name="Ng V."/>
            <person name="Clum A."/>
            <person name="Steindorff A."/>
            <person name="Ohm R."/>
            <person name="Martin F."/>
            <person name="Silar P."/>
            <person name="Natvig D."/>
            <person name="Lalanne C."/>
            <person name="Gautier V."/>
            <person name="Ament-velasquez S.L."/>
            <person name="Kruys A."/>
            <person name="Hutchinson M.I."/>
            <person name="Powell A.J."/>
            <person name="Barry K."/>
            <person name="Miller A.N."/>
            <person name="Grigoriev I.V."/>
            <person name="Debuchy R."/>
            <person name="Gladieux P."/>
            <person name="Thoren M.H."/>
            <person name="Johannesson H."/>
        </authorList>
    </citation>
    <scope>NUCLEOTIDE SEQUENCE</scope>
    <source>
        <strain evidence="2">SMH3187-1</strain>
    </source>
</reference>
<protein>
    <submittedName>
        <fullName evidence="2">Uncharacterized protein</fullName>
    </submittedName>
</protein>
<evidence type="ECO:0000313" key="3">
    <source>
        <dbReference type="Proteomes" id="UP001172155"/>
    </source>
</evidence>
<evidence type="ECO:0000313" key="2">
    <source>
        <dbReference type="EMBL" id="KAK0750219.1"/>
    </source>
</evidence>
<dbReference type="EMBL" id="JAUKUD010000003">
    <property type="protein sequence ID" value="KAK0750219.1"/>
    <property type="molecule type" value="Genomic_DNA"/>
</dbReference>
<gene>
    <name evidence="2" type="ORF">B0T18DRAFT_123760</name>
</gene>
<feature type="region of interest" description="Disordered" evidence="1">
    <location>
        <begin position="180"/>
        <end position="218"/>
    </location>
</feature>
<name>A0AA40F361_9PEZI</name>
<keyword evidence="3" id="KW-1185">Reference proteome</keyword>
<organism evidence="2 3">
    <name type="scientific">Schizothecium vesticola</name>
    <dbReference type="NCBI Taxonomy" id="314040"/>
    <lineage>
        <taxon>Eukaryota</taxon>
        <taxon>Fungi</taxon>
        <taxon>Dikarya</taxon>
        <taxon>Ascomycota</taxon>
        <taxon>Pezizomycotina</taxon>
        <taxon>Sordariomycetes</taxon>
        <taxon>Sordariomycetidae</taxon>
        <taxon>Sordariales</taxon>
        <taxon>Schizotheciaceae</taxon>
        <taxon>Schizothecium</taxon>
    </lineage>
</organism>